<gene>
    <name evidence="9" type="primary">ssuC_3</name>
    <name evidence="9" type="ORF">CLOACE_21080</name>
</gene>
<feature type="transmembrane region" description="Helical" evidence="7">
    <location>
        <begin position="122"/>
        <end position="140"/>
    </location>
</feature>
<protein>
    <submittedName>
        <fullName evidence="9">Putative aliphatic sulfonates transport permease protein SsuC</fullName>
    </submittedName>
</protein>
<comment type="similarity">
    <text evidence="7">Belongs to the binding-protein-dependent transport system permease family.</text>
</comment>
<dbReference type="EMBL" id="LZFO01000042">
    <property type="protein sequence ID" value="OFI01520.1"/>
    <property type="molecule type" value="Genomic_DNA"/>
</dbReference>
<dbReference type="PANTHER" id="PTHR30151:SF0">
    <property type="entry name" value="ABC TRANSPORTER PERMEASE PROTEIN MJ0413-RELATED"/>
    <property type="match status" value="1"/>
</dbReference>
<comment type="subcellular location">
    <subcellularLocation>
        <location evidence="1 7">Cell membrane</location>
        <topology evidence="1 7">Multi-pass membrane protein</topology>
    </subcellularLocation>
</comment>
<organism evidence="9 10">
    <name type="scientific">Clostridium acetireducens DSM 10703</name>
    <dbReference type="NCBI Taxonomy" id="1121290"/>
    <lineage>
        <taxon>Bacteria</taxon>
        <taxon>Bacillati</taxon>
        <taxon>Bacillota</taxon>
        <taxon>Clostridia</taxon>
        <taxon>Eubacteriales</taxon>
        <taxon>Clostridiaceae</taxon>
        <taxon>Clostridium</taxon>
    </lineage>
</organism>
<evidence type="ECO:0000313" key="9">
    <source>
        <dbReference type="EMBL" id="OFI01520.1"/>
    </source>
</evidence>
<dbReference type="OrthoDB" id="308958at2"/>
<sequence>MKISIIKNKTIKLLSFIFILLVWNISSELLGSEFIFPSPKTTFISLFSIVKSDIFLYSVVGTIKRGLVGFFISSILGILLGFAAGFNRLLRIIFEPFIIIIRSTPVMSIILIALMQFKTNNVPIFVSFLVVFPIIYLNVLEGIKSVDVKVIEMAKVYKVKWYRIILSIYIPSIVSFIISGMSTAFGIGWKAIIAAEVLSQPKNSIGFNLQTAKVNLDMEEVFAWTFVAIMLSFIFEKFIRIIEKNTIKWR</sequence>
<dbReference type="Proteomes" id="UP000175744">
    <property type="component" value="Unassembled WGS sequence"/>
</dbReference>
<keyword evidence="3" id="KW-1003">Cell membrane</keyword>
<comment type="caution">
    <text evidence="9">The sequence shown here is derived from an EMBL/GenBank/DDBJ whole genome shotgun (WGS) entry which is preliminary data.</text>
</comment>
<keyword evidence="6 7" id="KW-0472">Membrane</keyword>
<dbReference type="PROSITE" id="PS50928">
    <property type="entry name" value="ABC_TM1"/>
    <property type="match status" value="1"/>
</dbReference>
<feature type="domain" description="ABC transmembrane type-1" evidence="8">
    <location>
        <begin position="59"/>
        <end position="239"/>
    </location>
</feature>
<evidence type="ECO:0000256" key="3">
    <source>
        <dbReference type="ARBA" id="ARBA00022475"/>
    </source>
</evidence>
<proteinExistence type="inferred from homology"/>
<name>A0A1E8EWB7_9CLOT</name>
<evidence type="ECO:0000256" key="5">
    <source>
        <dbReference type="ARBA" id="ARBA00022989"/>
    </source>
</evidence>
<evidence type="ECO:0000256" key="6">
    <source>
        <dbReference type="ARBA" id="ARBA00023136"/>
    </source>
</evidence>
<dbReference type="GO" id="GO:0005886">
    <property type="term" value="C:plasma membrane"/>
    <property type="evidence" value="ECO:0007669"/>
    <property type="project" value="UniProtKB-SubCell"/>
</dbReference>
<dbReference type="InterPro" id="IPR035906">
    <property type="entry name" value="MetI-like_sf"/>
</dbReference>
<feature type="transmembrane region" description="Helical" evidence="7">
    <location>
        <begin position="55"/>
        <end position="80"/>
    </location>
</feature>
<evidence type="ECO:0000313" key="10">
    <source>
        <dbReference type="Proteomes" id="UP000175744"/>
    </source>
</evidence>
<evidence type="ECO:0000259" key="8">
    <source>
        <dbReference type="PROSITE" id="PS50928"/>
    </source>
</evidence>
<dbReference type="CDD" id="cd06261">
    <property type="entry name" value="TM_PBP2"/>
    <property type="match status" value="1"/>
</dbReference>
<dbReference type="AlphaFoldDB" id="A0A1E8EWB7"/>
<dbReference type="PANTHER" id="PTHR30151">
    <property type="entry name" value="ALKANE SULFONATE ABC TRANSPORTER-RELATED, MEMBRANE SUBUNIT"/>
    <property type="match status" value="1"/>
</dbReference>
<dbReference type="GO" id="GO:0055085">
    <property type="term" value="P:transmembrane transport"/>
    <property type="evidence" value="ECO:0007669"/>
    <property type="project" value="InterPro"/>
</dbReference>
<keyword evidence="2 7" id="KW-0813">Transport</keyword>
<keyword evidence="4 7" id="KW-0812">Transmembrane</keyword>
<accession>A0A1E8EWB7</accession>
<evidence type="ECO:0000256" key="1">
    <source>
        <dbReference type="ARBA" id="ARBA00004651"/>
    </source>
</evidence>
<feature type="transmembrane region" description="Helical" evidence="7">
    <location>
        <begin position="221"/>
        <end position="239"/>
    </location>
</feature>
<dbReference type="RefSeq" id="WP_070111156.1">
    <property type="nucleotide sequence ID" value="NZ_LZFO01000042.1"/>
</dbReference>
<evidence type="ECO:0000256" key="4">
    <source>
        <dbReference type="ARBA" id="ARBA00022692"/>
    </source>
</evidence>
<feature type="transmembrane region" description="Helical" evidence="7">
    <location>
        <begin position="92"/>
        <end position="116"/>
    </location>
</feature>
<reference evidence="9 10" key="1">
    <citation type="submission" date="2016-06" db="EMBL/GenBank/DDBJ databases">
        <title>Genome sequence of Clostridium acetireducens DSM 10703.</title>
        <authorList>
            <person name="Poehlein A."/>
            <person name="Fluechter S."/>
            <person name="Duerre P."/>
            <person name="Daniel R."/>
        </authorList>
    </citation>
    <scope>NUCLEOTIDE SEQUENCE [LARGE SCALE GENOMIC DNA]</scope>
    <source>
        <strain evidence="9 10">DSM 10703</strain>
    </source>
</reference>
<keyword evidence="5 7" id="KW-1133">Transmembrane helix</keyword>
<dbReference type="Gene3D" id="1.10.3720.10">
    <property type="entry name" value="MetI-like"/>
    <property type="match status" value="1"/>
</dbReference>
<dbReference type="InterPro" id="IPR000515">
    <property type="entry name" value="MetI-like"/>
</dbReference>
<evidence type="ECO:0000256" key="2">
    <source>
        <dbReference type="ARBA" id="ARBA00022448"/>
    </source>
</evidence>
<dbReference type="STRING" id="1121290.CLAOCE_21080"/>
<feature type="transmembrane region" description="Helical" evidence="7">
    <location>
        <begin position="161"/>
        <end position="181"/>
    </location>
</feature>
<keyword evidence="10" id="KW-1185">Reference proteome</keyword>
<dbReference type="SUPFAM" id="SSF161098">
    <property type="entry name" value="MetI-like"/>
    <property type="match status" value="1"/>
</dbReference>
<evidence type="ECO:0000256" key="7">
    <source>
        <dbReference type="RuleBase" id="RU363032"/>
    </source>
</evidence>
<dbReference type="Pfam" id="PF00528">
    <property type="entry name" value="BPD_transp_1"/>
    <property type="match status" value="1"/>
</dbReference>